<organism evidence="10 11">
    <name type="scientific">Aliiglaciecola litoralis</name>
    <dbReference type="NCBI Taxonomy" id="582857"/>
    <lineage>
        <taxon>Bacteria</taxon>
        <taxon>Pseudomonadati</taxon>
        <taxon>Pseudomonadota</taxon>
        <taxon>Gammaproteobacteria</taxon>
        <taxon>Alteromonadales</taxon>
        <taxon>Alteromonadaceae</taxon>
        <taxon>Aliiglaciecola</taxon>
    </lineage>
</organism>
<dbReference type="PRINTS" id="PR01437">
    <property type="entry name" value="NUOXDRDTASE4"/>
</dbReference>
<feature type="transmembrane region" description="Helical" evidence="8">
    <location>
        <begin position="109"/>
        <end position="127"/>
    </location>
</feature>
<evidence type="ECO:0000256" key="1">
    <source>
        <dbReference type="ARBA" id="ARBA00004651"/>
    </source>
</evidence>
<evidence type="ECO:0000256" key="8">
    <source>
        <dbReference type="SAM" id="Phobius"/>
    </source>
</evidence>
<dbReference type="PANTHER" id="PTHR42703:SF1">
    <property type="entry name" value="NA(+)_H(+) ANTIPORTER SUBUNIT D1"/>
    <property type="match status" value="1"/>
</dbReference>
<keyword evidence="6 8" id="KW-0472">Membrane</keyword>
<feature type="transmembrane region" description="Helical" evidence="8">
    <location>
        <begin position="273"/>
        <end position="295"/>
    </location>
</feature>
<keyword evidence="3" id="KW-1003">Cell membrane</keyword>
<accession>A0ABP3X1L0</accession>
<comment type="similarity">
    <text evidence="2">Belongs to the CPA3 antiporters (TC 2.A.63) subunit D family.</text>
</comment>
<proteinExistence type="inferred from homology"/>
<protein>
    <submittedName>
        <fullName evidence="10">Monovalent cation/H+ antiporter subunit D family protein</fullName>
    </submittedName>
</protein>
<evidence type="ECO:0000256" key="7">
    <source>
        <dbReference type="RuleBase" id="RU000320"/>
    </source>
</evidence>
<dbReference type="RefSeq" id="WP_343860819.1">
    <property type="nucleotide sequence ID" value="NZ_BAAAFD010000008.1"/>
</dbReference>
<feature type="domain" description="NADH:quinone oxidoreductase/Mrp antiporter transmembrane" evidence="9">
    <location>
        <begin position="132"/>
        <end position="424"/>
    </location>
</feature>
<feature type="transmembrane region" description="Helical" evidence="8">
    <location>
        <begin position="166"/>
        <end position="188"/>
    </location>
</feature>
<dbReference type="InterPro" id="IPR050586">
    <property type="entry name" value="CPA3_Na-H_Antiporter_D"/>
</dbReference>
<dbReference type="Pfam" id="PF00361">
    <property type="entry name" value="Proton_antipo_M"/>
    <property type="match status" value="1"/>
</dbReference>
<keyword evidence="4 7" id="KW-0812">Transmembrane</keyword>
<evidence type="ECO:0000313" key="11">
    <source>
        <dbReference type="Proteomes" id="UP001500359"/>
    </source>
</evidence>
<gene>
    <name evidence="10" type="ORF">GCM10009114_26950</name>
</gene>
<evidence type="ECO:0000256" key="2">
    <source>
        <dbReference type="ARBA" id="ARBA00005346"/>
    </source>
</evidence>
<evidence type="ECO:0000256" key="5">
    <source>
        <dbReference type="ARBA" id="ARBA00022989"/>
    </source>
</evidence>
<evidence type="ECO:0000259" key="9">
    <source>
        <dbReference type="Pfam" id="PF00361"/>
    </source>
</evidence>
<evidence type="ECO:0000256" key="6">
    <source>
        <dbReference type="ARBA" id="ARBA00023136"/>
    </source>
</evidence>
<comment type="caution">
    <text evidence="10">The sequence shown here is derived from an EMBL/GenBank/DDBJ whole genome shotgun (WGS) entry which is preliminary data.</text>
</comment>
<feature type="transmembrane region" description="Helical" evidence="8">
    <location>
        <begin position="377"/>
        <end position="400"/>
    </location>
</feature>
<feature type="transmembrane region" description="Helical" evidence="8">
    <location>
        <begin position="6"/>
        <end position="24"/>
    </location>
</feature>
<name>A0ABP3X1L0_9ALTE</name>
<feature type="transmembrane region" description="Helical" evidence="8">
    <location>
        <begin position="78"/>
        <end position="97"/>
    </location>
</feature>
<dbReference type="PANTHER" id="PTHR42703">
    <property type="entry name" value="NADH DEHYDROGENASE"/>
    <property type="match status" value="1"/>
</dbReference>
<keyword evidence="11" id="KW-1185">Reference proteome</keyword>
<feature type="transmembrane region" description="Helical" evidence="8">
    <location>
        <begin position="208"/>
        <end position="227"/>
    </location>
</feature>
<feature type="transmembrane region" description="Helical" evidence="8">
    <location>
        <begin position="239"/>
        <end position="261"/>
    </location>
</feature>
<feature type="transmembrane region" description="Helical" evidence="8">
    <location>
        <begin position="307"/>
        <end position="325"/>
    </location>
</feature>
<evidence type="ECO:0000256" key="4">
    <source>
        <dbReference type="ARBA" id="ARBA00022692"/>
    </source>
</evidence>
<evidence type="ECO:0000313" key="10">
    <source>
        <dbReference type="EMBL" id="GAA0858210.1"/>
    </source>
</evidence>
<feature type="transmembrane region" description="Helical" evidence="8">
    <location>
        <begin position="412"/>
        <end position="438"/>
    </location>
</feature>
<dbReference type="EMBL" id="BAAAFD010000008">
    <property type="protein sequence ID" value="GAA0858210.1"/>
    <property type="molecule type" value="Genomic_DNA"/>
</dbReference>
<sequence>MIDQHLSVLLVVLPLLSAPITAMLNRANLAWYITLIVTSLCLVMSVMLLLDVSSGQVIHYELGGWAPPWGIEYRIDSLNALVALIVSGIGVATSLYAKRSVENEIDATQIALFYATFQLCFLGLLGICLTGDIFNLFVFLEISSLASYALIAMGSNRKALTASFHYLVLGTLGATFFLIGVGLAFAATGTLNMADLSVKLLESQDVQLVHTAFALIIVGMALKAAIYPLHLWLPNAYSYAPSVVSIFLSATATKVAIYVIIRSLFHVFSYEYVVNTLLPEVLIVMGGVAILYGSLRAINQTGMRKMLAYSSVAQIGYMIMGIGFLTKAGLTASLLHLFNHALMKAALFMAAGLFIYRVKTATFENIKGLGREMPYTFAAMIIAALSLIGVPGTVGFVSKWQLLQAAIEQQHWTMVIIILIGSLLAIVYVWKLIEVLYFQQREKIRVHGVQSGSEEFGRSPLTMSAALWMLALMCVYFGINTDLTMSTAQSAVEILFAADGGQR</sequence>
<evidence type="ECO:0000256" key="3">
    <source>
        <dbReference type="ARBA" id="ARBA00022475"/>
    </source>
</evidence>
<dbReference type="Proteomes" id="UP001500359">
    <property type="component" value="Unassembled WGS sequence"/>
</dbReference>
<dbReference type="InterPro" id="IPR001750">
    <property type="entry name" value="ND/Mrp_TM"/>
</dbReference>
<comment type="subcellular location">
    <subcellularLocation>
        <location evidence="1">Cell membrane</location>
        <topology evidence="1">Multi-pass membrane protein</topology>
    </subcellularLocation>
    <subcellularLocation>
        <location evidence="7">Membrane</location>
        <topology evidence="7">Multi-pass membrane protein</topology>
    </subcellularLocation>
</comment>
<dbReference type="InterPro" id="IPR003918">
    <property type="entry name" value="NADH_UbQ_OxRdtase"/>
</dbReference>
<reference evidence="11" key="1">
    <citation type="journal article" date="2019" name="Int. J. Syst. Evol. Microbiol.">
        <title>The Global Catalogue of Microorganisms (GCM) 10K type strain sequencing project: providing services to taxonomists for standard genome sequencing and annotation.</title>
        <authorList>
            <consortium name="The Broad Institute Genomics Platform"/>
            <consortium name="The Broad Institute Genome Sequencing Center for Infectious Disease"/>
            <person name="Wu L."/>
            <person name="Ma J."/>
        </authorList>
    </citation>
    <scope>NUCLEOTIDE SEQUENCE [LARGE SCALE GENOMIC DNA]</scope>
    <source>
        <strain evidence="11">JCM 15896</strain>
    </source>
</reference>
<feature type="transmembrane region" description="Helical" evidence="8">
    <location>
        <begin position="29"/>
        <end position="50"/>
    </location>
</feature>
<feature type="transmembrane region" description="Helical" evidence="8">
    <location>
        <begin position="337"/>
        <end position="356"/>
    </location>
</feature>
<feature type="transmembrane region" description="Helical" evidence="8">
    <location>
        <begin position="133"/>
        <end position="154"/>
    </location>
</feature>
<keyword evidence="5 8" id="KW-1133">Transmembrane helix</keyword>